<evidence type="ECO:0000313" key="2">
    <source>
        <dbReference type="Proteomes" id="UP000235786"/>
    </source>
</evidence>
<evidence type="ECO:0000313" key="1">
    <source>
        <dbReference type="EMBL" id="PMD41534.1"/>
    </source>
</evidence>
<sequence length="107" mass="11540">MITTTACIGMFYLTLVKGVSQEGFLLRGERAPRDPTTEIPTKIILIGALCACALYSVPGTSKYLHKYNVSGPRQSGELEDEKAAIKVVLSPVKLPTTREQGMLNSGP</sequence>
<dbReference type="AlphaFoldDB" id="A0A2J6RSP7"/>
<reference evidence="1 2" key="1">
    <citation type="submission" date="2016-04" db="EMBL/GenBank/DDBJ databases">
        <title>A degradative enzymes factory behind the ericoid mycorrhizal symbiosis.</title>
        <authorList>
            <consortium name="DOE Joint Genome Institute"/>
            <person name="Martino E."/>
            <person name="Morin E."/>
            <person name="Grelet G."/>
            <person name="Kuo A."/>
            <person name="Kohler A."/>
            <person name="Daghino S."/>
            <person name="Barry K."/>
            <person name="Choi C."/>
            <person name="Cichocki N."/>
            <person name="Clum A."/>
            <person name="Copeland A."/>
            <person name="Hainaut M."/>
            <person name="Haridas S."/>
            <person name="Labutti K."/>
            <person name="Lindquist E."/>
            <person name="Lipzen A."/>
            <person name="Khouja H.-R."/>
            <person name="Murat C."/>
            <person name="Ohm R."/>
            <person name="Olson A."/>
            <person name="Spatafora J."/>
            <person name="Veneault-Fourrey C."/>
            <person name="Henrissat B."/>
            <person name="Grigoriev I."/>
            <person name="Martin F."/>
            <person name="Perotto S."/>
        </authorList>
    </citation>
    <scope>NUCLEOTIDE SEQUENCE [LARGE SCALE GENOMIC DNA]</scope>
    <source>
        <strain evidence="1 2">F</strain>
    </source>
</reference>
<gene>
    <name evidence="1" type="ORF">L207DRAFT_328647</name>
</gene>
<dbReference type="EMBL" id="KZ613944">
    <property type="protein sequence ID" value="PMD41534.1"/>
    <property type="molecule type" value="Genomic_DNA"/>
</dbReference>
<name>A0A2J6RSP7_HYAVF</name>
<accession>A0A2J6RSP7</accession>
<proteinExistence type="predicted"/>
<organism evidence="1 2">
    <name type="scientific">Hyaloscypha variabilis (strain UAMH 11265 / GT02V1 / F)</name>
    <name type="common">Meliniomyces variabilis</name>
    <dbReference type="NCBI Taxonomy" id="1149755"/>
    <lineage>
        <taxon>Eukaryota</taxon>
        <taxon>Fungi</taxon>
        <taxon>Dikarya</taxon>
        <taxon>Ascomycota</taxon>
        <taxon>Pezizomycotina</taxon>
        <taxon>Leotiomycetes</taxon>
        <taxon>Helotiales</taxon>
        <taxon>Hyaloscyphaceae</taxon>
        <taxon>Hyaloscypha</taxon>
        <taxon>Hyaloscypha variabilis</taxon>
    </lineage>
</organism>
<keyword evidence="2" id="KW-1185">Reference proteome</keyword>
<dbReference type="Proteomes" id="UP000235786">
    <property type="component" value="Unassembled WGS sequence"/>
</dbReference>
<protein>
    <submittedName>
        <fullName evidence="1">Uncharacterized protein</fullName>
    </submittedName>
</protein>